<protein>
    <submittedName>
        <fullName evidence="1">WYL domain-containing protein</fullName>
    </submittedName>
</protein>
<comment type="caution">
    <text evidence="1">The sequence shown here is derived from an EMBL/GenBank/DDBJ whole genome shotgun (WGS) entry which is preliminary data.</text>
</comment>
<gene>
    <name evidence="1" type="ORF">NK118_11745</name>
</gene>
<dbReference type="RefSeq" id="WP_262069802.1">
    <property type="nucleotide sequence ID" value="NZ_JAMXOC010000019.1"/>
</dbReference>
<dbReference type="Proteomes" id="UP001523565">
    <property type="component" value="Unassembled WGS sequence"/>
</dbReference>
<keyword evidence="2" id="KW-1185">Reference proteome</keyword>
<proteinExistence type="predicted"/>
<dbReference type="EMBL" id="JAMZFV010000019">
    <property type="protein sequence ID" value="MCP1110922.1"/>
    <property type="molecule type" value="Genomic_DNA"/>
</dbReference>
<organism evidence="1 2">
    <name type="scientific">Ohessyouella blattaphilus</name>
    <dbReference type="NCBI Taxonomy" id="2949333"/>
    <lineage>
        <taxon>Bacteria</taxon>
        <taxon>Bacillati</taxon>
        <taxon>Bacillota</taxon>
        <taxon>Clostridia</taxon>
        <taxon>Lachnospirales</taxon>
        <taxon>Lachnospiraceae</taxon>
        <taxon>Ohessyouella</taxon>
    </lineage>
</organism>
<evidence type="ECO:0000313" key="1">
    <source>
        <dbReference type="EMBL" id="MCP1110922.1"/>
    </source>
</evidence>
<accession>A0ABT1EM99</accession>
<reference evidence="1 2" key="1">
    <citation type="journal article" date="2022" name="Genome Biol. Evol.">
        <title>Host diet, physiology and behaviors set the stage for Lachnospiraceae cladogenesis.</title>
        <authorList>
            <person name="Vera-Ponce De Leon A."/>
            <person name="Schneider M."/>
            <person name="Jahnes B.C."/>
            <person name="Sadowski V."/>
            <person name="Camuy-Velez L.A."/>
            <person name="Duan J."/>
            <person name="Sabree Z.L."/>
        </authorList>
    </citation>
    <scope>NUCLEOTIDE SEQUENCE [LARGE SCALE GENOMIC DNA]</scope>
    <source>
        <strain evidence="1 2">PAL227</strain>
    </source>
</reference>
<name>A0ABT1EM99_9FIRM</name>
<evidence type="ECO:0000313" key="2">
    <source>
        <dbReference type="Proteomes" id="UP001523565"/>
    </source>
</evidence>
<sequence>MSDLEKINIYIPKNIVQVIDSDATMFEIYKKDGKTINKNRFLSLLLIGYYEVYASKLKKTYDAIIKEIDTAPYEETIIVADSIVRKVFLPEVPSRKGKNFISRALKPTKETENIVRNIKMEVGPQDSLSGYLCRMIMSYCEMPFSERERVIFKMNYDRLSAACQRKEAVSFSTIWNKEKIYDVKPYKVVVGQEELFNYLICMVLNKATGIQESRSFRLNRICGVNYGKTKEEISDKIKNFLDKMMKYGPQYSINDNEKTYVKLTEDGKRSYNRIYYGRPQYEEIIEKSDGSYYCFSCSKDQIFLYFRRFVGNEAEIIAPQSQRIRMKEFHKKSLEVYEKLNEEDADE</sequence>